<accession>D4BPE6</accession>
<evidence type="ECO:0000313" key="1">
    <source>
        <dbReference type="EMBL" id="EFE89533.1"/>
    </source>
</evidence>
<organism evidence="1 2">
    <name type="scientific">Bifidobacterium breve DSM 20213 = JCM 1192</name>
    <dbReference type="NCBI Taxonomy" id="518634"/>
    <lineage>
        <taxon>Bacteria</taxon>
        <taxon>Bacillati</taxon>
        <taxon>Actinomycetota</taxon>
        <taxon>Actinomycetes</taxon>
        <taxon>Bifidobacteriales</taxon>
        <taxon>Bifidobacteriaceae</taxon>
        <taxon>Bifidobacterium</taxon>
    </lineage>
</organism>
<dbReference type="AlphaFoldDB" id="D4BPE6"/>
<dbReference type="HOGENOM" id="CLU_3149959_0_0_11"/>
<dbReference type="PATRIC" id="fig|518634.7.peg.994"/>
<dbReference type="Proteomes" id="UP000003191">
    <property type="component" value="Unassembled WGS sequence"/>
</dbReference>
<sequence>MHIEFLTTRMKLPPLAGLSGGCRTGGGWNCVITTSSRLWRQPPPAGAS</sequence>
<protein>
    <submittedName>
        <fullName evidence="1">Uncharacterized protein</fullName>
    </submittedName>
</protein>
<evidence type="ECO:0000313" key="2">
    <source>
        <dbReference type="Proteomes" id="UP000003191"/>
    </source>
</evidence>
<comment type="caution">
    <text evidence="1">The sequence shown here is derived from an EMBL/GenBank/DDBJ whole genome shotgun (WGS) entry which is preliminary data.</text>
</comment>
<dbReference type="EMBL" id="ACCG02000009">
    <property type="protein sequence ID" value="EFE89533.1"/>
    <property type="molecule type" value="Genomic_DNA"/>
</dbReference>
<proteinExistence type="predicted"/>
<reference evidence="1 2" key="1">
    <citation type="submission" date="2010-02" db="EMBL/GenBank/DDBJ databases">
        <authorList>
            <person name="Weinstock G."/>
            <person name="Sodergren E."/>
            <person name="Clifton S."/>
            <person name="Fulton L."/>
            <person name="Fulton B."/>
            <person name="Courtney L."/>
            <person name="Fronick C."/>
            <person name="Harrison M."/>
            <person name="Strong C."/>
            <person name="Farmer C."/>
            <person name="Delahaunty K."/>
            <person name="Markovic C."/>
            <person name="Hall O."/>
            <person name="Minx P."/>
            <person name="Tomlinson C."/>
            <person name="Mitreva M."/>
            <person name="Nelson J."/>
            <person name="Hou S."/>
            <person name="Wollam A."/>
            <person name="Pepin K.H."/>
            <person name="Johnson M."/>
            <person name="Bhonagiri V."/>
            <person name="Zhang X."/>
            <person name="Suruliraj S."/>
            <person name="Warren W."/>
            <person name="Chinwalla A."/>
            <person name="Mardis E.R."/>
            <person name="Wilson R.K."/>
        </authorList>
    </citation>
    <scope>NUCLEOTIDE SEQUENCE [LARGE SCALE GENOMIC DNA]</scope>
    <source>
        <strain evidence="1 2">DSM 20213</strain>
    </source>
</reference>
<keyword evidence="2" id="KW-1185">Reference proteome</keyword>
<gene>
    <name evidence="1" type="ORF">BIFBRE_03955</name>
</gene>
<name>D4BPE6_BIFBR</name>